<evidence type="ECO:0000313" key="1">
    <source>
        <dbReference type="EMBL" id="SVB16134.1"/>
    </source>
</evidence>
<sequence length="80" mass="9159">MYSLSDDSQGAGFPHSEIYGSKFVHNSPQLIAVYYVFHRLLAPRHPLYACKTLDRSHRQCPPSVLDKKGALMKYDLFTSR</sequence>
<dbReference type="AlphaFoldDB" id="A0A382BR44"/>
<proteinExistence type="predicted"/>
<reference evidence="1" key="1">
    <citation type="submission" date="2018-05" db="EMBL/GenBank/DDBJ databases">
        <authorList>
            <person name="Lanie J.A."/>
            <person name="Ng W.-L."/>
            <person name="Kazmierczak K.M."/>
            <person name="Andrzejewski T.M."/>
            <person name="Davidsen T.M."/>
            <person name="Wayne K.J."/>
            <person name="Tettelin H."/>
            <person name="Glass J.I."/>
            <person name="Rusch D."/>
            <person name="Podicherti R."/>
            <person name="Tsui H.-C.T."/>
            <person name="Winkler M.E."/>
        </authorList>
    </citation>
    <scope>NUCLEOTIDE SEQUENCE</scope>
</reference>
<protein>
    <submittedName>
        <fullName evidence="1">Uncharacterized protein</fullName>
    </submittedName>
</protein>
<dbReference type="EMBL" id="UINC01030929">
    <property type="protein sequence ID" value="SVB16134.1"/>
    <property type="molecule type" value="Genomic_DNA"/>
</dbReference>
<gene>
    <name evidence="1" type="ORF">METZ01_LOCUS168988</name>
</gene>
<name>A0A382BR44_9ZZZZ</name>
<organism evidence="1">
    <name type="scientific">marine metagenome</name>
    <dbReference type="NCBI Taxonomy" id="408172"/>
    <lineage>
        <taxon>unclassified sequences</taxon>
        <taxon>metagenomes</taxon>
        <taxon>ecological metagenomes</taxon>
    </lineage>
</organism>
<accession>A0A382BR44</accession>